<dbReference type="Ensembl" id="ENSEBUT00000018622.1">
    <property type="protein sequence ID" value="ENSEBUP00000018046.1"/>
    <property type="gene ID" value="ENSEBUG00000011274.1"/>
</dbReference>
<keyword evidence="13" id="KW-1185">Reference proteome</keyword>
<evidence type="ECO:0000256" key="7">
    <source>
        <dbReference type="ARBA" id="ARBA00023163"/>
    </source>
</evidence>
<name>A0A8C4QNN7_EPTBU</name>
<keyword evidence="5" id="KW-0862">Zinc</keyword>
<evidence type="ECO:0000313" key="13">
    <source>
        <dbReference type="Proteomes" id="UP000694388"/>
    </source>
</evidence>
<evidence type="ECO:0000259" key="11">
    <source>
        <dbReference type="PROSITE" id="PS50157"/>
    </source>
</evidence>
<keyword evidence="10" id="KW-0472">Membrane</keyword>
<evidence type="ECO:0000256" key="10">
    <source>
        <dbReference type="SAM" id="Phobius"/>
    </source>
</evidence>
<keyword evidence="10" id="KW-0812">Transmembrane</keyword>
<keyword evidence="8" id="KW-0539">Nucleus</keyword>
<dbReference type="PANTHER" id="PTHR16515">
    <property type="entry name" value="PR DOMAIN ZINC FINGER PROTEIN"/>
    <property type="match status" value="1"/>
</dbReference>
<dbReference type="Pfam" id="PF00096">
    <property type="entry name" value="zf-C2H2"/>
    <property type="match status" value="3"/>
</dbReference>
<dbReference type="FunFam" id="3.30.160.60:FF:000286">
    <property type="entry name" value="Zinc finger protein 770"/>
    <property type="match status" value="1"/>
</dbReference>
<keyword evidence="2" id="KW-0479">Metal-binding</keyword>
<sequence length="241" mass="27952">MLAHPCFRGLLHLPDVMIVAVHLITIYILHHVAFPFLMELVPYTSCCLRLFCDLKGVENPNLEKDHFALSNHPTIYESAVNGESSSKWSSFCNNVTSKQPQYFSYMKNHRRLHSEKNPHACSVCGKAFRTSLNLKRHQNIHTDKKPYKCSACEKAFKRSSCLKRHENLHTGKHSCSVCKKAFTTLSYMKIHEKMHTVKNTCSVCKKVFLTLSCMKIHERIHRHENTHKCSFCNKALRYYHA</sequence>
<dbReference type="PROSITE" id="PS00028">
    <property type="entry name" value="ZINC_FINGER_C2H2_1"/>
    <property type="match status" value="4"/>
</dbReference>
<evidence type="ECO:0000256" key="6">
    <source>
        <dbReference type="ARBA" id="ARBA00023015"/>
    </source>
</evidence>
<evidence type="ECO:0000256" key="5">
    <source>
        <dbReference type="ARBA" id="ARBA00022833"/>
    </source>
</evidence>
<keyword evidence="3" id="KW-0677">Repeat</keyword>
<dbReference type="OMA" id="HRHENTH"/>
<evidence type="ECO:0000313" key="12">
    <source>
        <dbReference type="Ensembl" id="ENSEBUP00000018046.1"/>
    </source>
</evidence>
<reference evidence="12" key="2">
    <citation type="submission" date="2025-09" db="UniProtKB">
        <authorList>
            <consortium name="Ensembl"/>
        </authorList>
    </citation>
    <scope>IDENTIFICATION</scope>
</reference>
<dbReference type="AlphaFoldDB" id="A0A8C4QNN7"/>
<keyword evidence="4 9" id="KW-0863">Zinc-finger</keyword>
<protein>
    <recommendedName>
        <fullName evidence="11">C2H2-type domain-containing protein</fullName>
    </recommendedName>
</protein>
<keyword evidence="6" id="KW-0805">Transcription regulation</keyword>
<evidence type="ECO:0000256" key="8">
    <source>
        <dbReference type="ARBA" id="ARBA00023242"/>
    </source>
</evidence>
<evidence type="ECO:0000256" key="2">
    <source>
        <dbReference type="ARBA" id="ARBA00022723"/>
    </source>
</evidence>
<dbReference type="PROSITE" id="PS50157">
    <property type="entry name" value="ZINC_FINGER_C2H2_2"/>
    <property type="match status" value="4"/>
</dbReference>
<evidence type="ECO:0000256" key="9">
    <source>
        <dbReference type="PROSITE-ProRule" id="PRU00042"/>
    </source>
</evidence>
<dbReference type="GeneTree" id="ENSGT00940000154308"/>
<dbReference type="InterPro" id="IPR013087">
    <property type="entry name" value="Znf_C2H2_type"/>
</dbReference>
<comment type="subcellular location">
    <subcellularLocation>
        <location evidence="1">Nucleus</location>
    </subcellularLocation>
</comment>
<evidence type="ECO:0000256" key="4">
    <source>
        <dbReference type="ARBA" id="ARBA00022771"/>
    </source>
</evidence>
<proteinExistence type="predicted"/>
<evidence type="ECO:0000256" key="3">
    <source>
        <dbReference type="ARBA" id="ARBA00022737"/>
    </source>
</evidence>
<accession>A0A8C4QNN7</accession>
<keyword evidence="7" id="KW-0804">Transcription</keyword>
<reference evidence="12" key="1">
    <citation type="submission" date="2025-08" db="UniProtKB">
        <authorList>
            <consortium name="Ensembl"/>
        </authorList>
    </citation>
    <scope>IDENTIFICATION</scope>
</reference>
<feature type="domain" description="C2H2-type" evidence="11">
    <location>
        <begin position="119"/>
        <end position="146"/>
    </location>
</feature>
<feature type="transmembrane region" description="Helical" evidence="10">
    <location>
        <begin position="16"/>
        <end position="38"/>
    </location>
</feature>
<evidence type="ECO:0000256" key="1">
    <source>
        <dbReference type="ARBA" id="ARBA00004123"/>
    </source>
</evidence>
<feature type="domain" description="C2H2-type" evidence="11">
    <location>
        <begin position="199"/>
        <end position="226"/>
    </location>
</feature>
<organism evidence="12 13">
    <name type="scientific">Eptatretus burgeri</name>
    <name type="common">Inshore hagfish</name>
    <dbReference type="NCBI Taxonomy" id="7764"/>
    <lineage>
        <taxon>Eukaryota</taxon>
        <taxon>Metazoa</taxon>
        <taxon>Chordata</taxon>
        <taxon>Craniata</taxon>
        <taxon>Vertebrata</taxon>
        <taxon>Cyclostomata</taxon>
        <taxon>Myxini</taxon>
        <taxon>Myxiniformes</taxon>
        <taxon>Myxinidae</taxon>
        <taxon>Eptatretinae</taxon>
        <taxon>Eptatretus</taxon>
    </lineage>
</organism>
<dbReference type="Gene3D" id="3.30.160.60">
    <property type="entry name" value="Classic Zinc Finger"/>
    <property type="match status" value="4"/>
</dbReference>
<dbReference type="GO" id="GO:0005634">
    <property type="term" value="C:nucleus"/>
    <property type="evidence" value="ECO:0007669"/>
    <property type="project" value="UniProtKB-SubCell"/>
</dbReference>
<dbReference type="SUPFAM" id="SSF57667">
    <property type="entry name" value="beta-beta-alpha zinc fingers"/>
    <property type="match status" value="3"/>
</dbReference>
<dbReference type="FunFam" id="3.30.160.60:FF:000688">
    <property type="entry name" value="zinc finger protein 197 isoform X1"/>
    <property type="match status" value="1"/>
</dbReference>
<feature type="domain" description="C2H2-type" evidence="11">
    <location>
        <begin position="173"/>
        <end position="200"/>
    </location>
</feature>
<keyword evidence="10" id="KW-1133">Transmembrane helix</keyword>
<dbReference type="Proteomes" id="UP000694388">
    <property type="component" value="Unplaced"/>
</dbReference>
<dbReference type="InterPro" id="IPR036236">
    <property type="entry name" value="Znf_C2H2_sf"/>
</dbReference>
<dbReference type="PANTHER" id="PTHR16515:SF58">
    <property type="entry name" value="ZINC FINGER PROTEIN 22"/>
    <property type="match status" value="1"/>
</dbReference>
<dbReference type="GO" id="GO:0008270">
    <property type="term" value="F:zinc ion binding"/>
    <property type="evidence" value="ECO:0007669"/>
    <property type="project" value="UniProtKB-KW"/>
</dbReference>
<feature type="domain" description="C2H2-type" evidence="11">
    <location>
        <begin position="147"/>
        <end position="174"/>
    </location>
</feature>
<dbReference type="SMART" id="SM00355">
    <property type="entry name" value="ZnF_C2H2"/>
    <property type="match status" value="4"/>
</dbReference>
<dbReference type="InterPro" id="IPR050331">
    <property type="entry name" value="Zinc_finger"/>
</dbReference>
<dbReference type="GO" id="GO:0010468">
    <property type="term" value="P:regulation of gene expression"/>
    <property type="evidence" value="ECO:0007669"/>
    <property type="project" value="TreeGrafter"/>
</dbReference>